<dbReference type="Proteomes" id="UP000274841">
    <property type="component" value="Chromosome"/>
</dbReference>
<dbReference type="KEGG" id="moy:CVS54_01608"/>
<dbReference type="EMBL" id="CP031422">
    <property type="protein sequence ID" value="AZS40282.1"/>
    <property type="molecule type" value="Genomic_DNA"/>
</dbReference>
<sequence length="94" mass="10737">MSELPDPRFILNRITASEWVINDLRYSPNDPRHVVACVYELAETEVEVTWLRDLPLASRYGTAFEVLEDVERMRGSSRATRPISISHVPPLLAT</sequence>
<evidence type="ECO:0000313" key="1">
    <source>
        <dbReference type="EMBL" id="AZS40282.1"/>
    </source>
</evidence>
<reference evidence="1 2" key="1">
    <citation type="submission" date="2018-08" db="EMBL/GenBank/DDBJ databases">
        <title>Microbacterium oxydans strain HG3.</title>
        <authorList>
            <person name="ORTET P."/>
        </authorList>
    </citation>
    <scope>NUCLEOTIDE SEQUENCE [LARGE SCALE GENOMIC DNA]</scope>
    <source>
        <strain evidence="1 2">HG3</strain>
    </source>
</reference>
<dbReference type="RefSeq" id="WP_046749229.1">
    <property type="nucleotide sequence ID" value="NZ_BAAAKO010000001.1"/>
</dbReference>
<organism evidence="1 2">
    <name type="scientific">Microbacterium oxydans</name>
    <dbReference type="NCBI Taxonomy" id="82380"/>
    <lineage>
        <taxon>Bacteria</taxon>
        <taxon>Bacillati</taxon>
        <taxon>Actinomycetota</taxon>
        <taxon>Actinomycetes</taxon>
        <taxon>Micrococcales</taxon>
        <taxon>Microbacteriaceae</taxon>
        <taxon>Microbacterium</taxon>
    </lineage>
</organism>
<gene>
    <name evidence="1" type="ORF">CVS54_01608</name>
</gene>
<proteinExistence type="predicted"/>
<protein>
    <submittedName>
        <fullName evidence="1">Uncharacterized protein</fullName>
    </submittedName>
</protein>
<accession>A0A147E2S0</accession>
<evidence type="ECO:0000313" key="2">
    <source>
        <dbReference type="Proteomes" id="UP000274841"/>
    </source>
</evidence>
<dbReference type="AlphaFoldDB" id="A0A147E2S0"/>
<name>A0A147E2S0_9MICO</name>
<dbReference type="GeneID" id="69642734"/>